<organism evidence="1 2">
    <name type="scientific">Vanilla planifolia</name>
    <name type="common">Vanilla</name>
    <dbReference type="NCBI Taxonomy" id="51239"/>
    <lineage>
        <taxon>Eukaryota</taxon>
        <taxon>Viridiplantae</taxon>
        <taxon>Streptophyta</taxon>
        <taxon>Embryophyta</taxon>
        <taxon>Tracheophyta</taxon>
        <taxon>Spermatophyta</taxon>
        <taxon>Magnoliopsida</taxon>
        <taxon>Liliopsida</taxon>
        <taxon>Asparagales</taxon>
        <taxon>Orchidaceae</taxon>
        <taxon>Vanilloideae</taxon>
        <taxon>Vanilleae</taxon>
        <taxon>Vanilla</taxon>
    </lineage>
</organism>
<reference evidence="1 2" key="1">
    <citation type="journal article" date="2020" name="Nat. Food">
        <title>A phased Vanilla planifolia genome enables genetic improvement of flavour and production.</title>
        <authorList>
            <person name="Hasing T."/>
            <person name="Tang H."/>
            <person name="Brym M."/>
            <person name="Khazi F."/>
            <person name="Huang T."/>
            <person name="Chambers A.H."/>
        </authorList>
    </citation>
    <scope>NUCLEOTIDE SEQUENCE [LARGE SCALE GENOMIC DNA]</scope>
    <source>
        <tissue evidence="1">Leaf</tissue>
    </source>
</reference>
<accession>A0A835U3P1</accession>
<sequence length="105" mass="11467">MAPLKLYGRVSSTNTTQVTGLQTRHRYEFVAISSAPVLKNRVHALTLTQIRHRPESAAVELWLEGRVAGVQPGISSLVFESRQSCLLGAIAEQRVVATEAKQRGA</sequence>
<dbReference type="AlphaFoldDB" id="A0A835U3P1"/>
<protein>
    <submittedName>
        <fullName evidence="1">Uncharacterized protein</fullName>
    </submittedName>
</protein>
<evidence type="ECO:0000313" key="2">
    <source>
        <dbReference type="Proteomes" id="UP000639772"/>
    </source>
</evidence>
<proteinExistence type="predicted"/>
<dbReference type="Proteomes" id="UP000639772">
    <property type="component" value="Unassembled WGS sequence"/>
</dbReference>
<gene>
    <name evidence="1" type="ORF">HPP92_028739</name>
</gene>
<evidence type="ECO:0000313" key="1">
    <source>
        <dbReference type="EMBL" id="KAG0446635.1"/>
    </source>
</evidence>
<comment type="caution">
    <text evidence="1">The sequence shown here is derived from an EMBL/GenBank/DDBJ whole genome shotgun (WGS) entry which is preliminary data.</text>
</comment>
<name>A0A835U3P1_VANPL</name>
<dbReference type="EMBL" id="JADCNM010000560">
    <property type="protein sequence ID" value="KAG0446635.1"/>
    <property type="molecule type" value="Genomic_DNA"/>
</dbReference>